<reference evidence="2" key="2">
    <citation type="submission" date="2015-01" db="EMBL/GenBank/DDBJ databases">
        <title>Evolutionary Origins and Diversification of the Mycorrhizal Mutualists.</title>
        <authorList>
            <consortium name="DOE Joint Genome Institute"/>
            <consortium name="Mycorrhizal Genomics Consortium"/>
            <person name="Kohler A."/>
            <person name="Kuo A."/>
            <person name="Nagy L.G."/>
            <person name="Floudas D."/>
            <person name="Copeland A."/>
            <person name="Barry K.W."/>
            <person name="Cichocki N."/>
            <person name="Veneault-Fourrey C."/>
            <person name="LaButti K."/>
            <person name="Lindquist E.A."/>
            <person name="Lipzen A."/>
            <person name="Lundell T."/>
            <person name="Morin E."/>
            <person name="Murat C."/>
            <person name="Riley R."/>
            <person name="Ohm R."/>
            <person name="Sun H."/>
            <person name="Tunlid A."/>
            <person name="Henrissat B."/>
            <person name="Grigoriev I.V."/>
            <person name="Hibbett D.S."/>
            <person name="Martin F."/>
        </authorList>
    </citation>
    <scope>NUCLEOTIDE SEQUENCE [LARGE SCALE GENOMIC DNA]</scope>
    <source>
        <strain evidence="2">441</strain>
    </source>
</reference>
<dbReference type="AlphaFoldDB" id="A0A0C9Y9A1"/>
<accession>A0A0C9Y9A1</accession>
<gene>
    <name evidence="1" type="ORF">PISMIDRAFT_400453</name>
</gene>
<reference evidence="1 2" key="1">
    <citation type="submission" date="2014-04" db="EMBL/GenBank/DDBJ databases">
        <authorList>
            <consortium name="DOE Joint Genome Institute"/>
            <person name="Kuo A."/>
            <person name="Kohler A."/>
            <person name="Costa M.D."/>
            <person name="Nagy L.G."/>
            <person name="Floudas D."/>
            <person name="Copeland A."/>
            <person name="Barry K.W."/>
            <person name="Cichocki N."/>
            <person name="Veneault-Fourrey C."/>
            <person name="LaButti K."/>
            <person name="Lindquist E.A."/>
            <person name="Lipzen A."/>
            <person name="Lundell T."/>
            <person name="Morin E."/>
            <person name="Murat C."/>
            <person name="Sun H."/>
            <person name="Tunlid A."/>
            <person name="Henrissat B."/>
            <person name="Grigoriev I.V."/>
            <person name="Hibbett D.S."/>
            <person name="Martin F."/>
            <person name="Nordberg H.P."/>
            <person name="Cantor M.N."/>
            <person name="Hua S.X."/>
        </authorList>
    </citation>
    <scope>NUCLEOTIDE SEQUENCE [LARGE SCALE GENOMIC DNA]</scope>
    <source>
        <strain evidence="1 2">441</strain>
    </source>
</reference>
<evidence type="ECO:0000313" key="1">
    <source>
        <dbReference type="EMBL" id="KIK13476.1"/>
    </source>
</evidence>
<dbReference type="HOGENOM" id="CLU_2292794_0_0_1"/>
<dbReference type="EMBL" id="KN833993">
    <property type="protein sequence ID" value="KIK13476.1"/>
    <property type="molecule type" value="Genomic_DNA"/>
</dbReference>
<evidence type="ECO:0000313" key="2">
    <source>
        <dbReference type="Proteomes" id="UP000054018"/>
    </source>
</evidence>
<sequence length="101" mass="11901">MHRWPRLWQSRMTVSRTSITVRKRHHEEPCFERPGGYGGVTLKYLSRYGKSILTFISYSRGTTTKTALALGFSYRTLVHFRQHDRLWHFGLRNSTQSHSTS</sequence>
<protein>
    <submittedName>
        <fullName evidence="1">Uncharacterized protein</fullName>
    </submittedName>
</protein>
<keyword evidence="2" id="KW-1185">Reference proteome</keyword>
<organism evidence="1 2">
    <name type="scientific">Pisolithus microcarpus 441</name>
    <dbReference type="NCBI Taxonomy" id="765257"/>
    <lineage>
        <taxon>Eukaryota</taxon>
        <taxon>Fungi</taxon>
        <taxon>Dikarya</taxon>
        <taxon>Basidiomycota</taxon>
        <taxon>Agaricomycotina</taxon>
        <taxon>Agaricomycetes</taxon>
        <taxon>Agaricomycetidae</taxon>
        <taxon>Boletales</taxon>
        <taxon>Sclerodermatineae</taxon>
        <taxon>Pisolithaceae</taxon>
        <taxon>Pisolithus</taxon>
    </lineage>
</organism>
<proteinExistence type="predicted"/>
<name>A0A0C9Y9A1_9AGAM</name>
<dbReference type="Proteomes" id="UP000054018">
    <property type="component" value="Unassembled WGS sequence"/>
</dbReference>